<dbReference type="InterPro" id="IPR037883">
    <property type="entry name" value="Knr4/Smi1-like_sf"/>
</dbReference>
<keyword evidence="2" id="KW-1185">Reference proteome</keyword>
<dbReference type="EMBL" id="LT629758">
    <property type="protein sequence ID" value="SDT23597.1"/>
    <property type="molecule type" value="Genomic_DNA"/>
</dbReference>
<dbReference type="Proteomes" id="UP000198688">
    <property type="component" value="Chromosome I"/>
</dbReference>
<dbReference type="RefSeq" id="WP_092545114.1">
    <property type="nucleotide sequence ID" value="NZ_BOMJ01000001.1"/>
</dbReference>
<dbReference type="OrthoDB" id="5572373at2"/>
<evidence type="ECO:0000313" key="2">
    <source>
        <dbReference type="Proteomes" id="UP000198688"/>
    </source>
</evidence>
<gene>
    <name evidence="1" type="ORF">SAMN04489716_2951</name>
</gene>
<accession>A0A1H1YQC2</accession>
<evidence type="ECO:0008006" key="3">
    <source>
        <dbReference type="Google" id="ProtNLM"/>
    </source>
</evidence>
<organism evidence="1 2">
    <name type="scientific">Actinoplanes derwentensis</name>
    <dbReference type="NCBI Taxonomy" id="113562"/>
    <lineage>
        <taxon>Bacteria</taxon>
        <taxon>Bacillati</taxon>
        <taxon>Actinomycetota</taxon>
        <taxon>Actinomycetes</taxon>
        <taxon>Micromonosporales</taxon>
        <taxon>Micromonosporaceae</taxon>
        <taxon>Actinoplanes</taxon>
    </lineage>
</organism>
<evidence type="ECO:0000313" key="1">
    <source>
        <dbReference type="EMBL" id="SDT23597.1"/>
    </source>
</evidence>
<reference evidence="1 2" key="1">
    <citation type="submission" date="2016-10" db="EMBL/GenBank/DDBJ databases">
        <authorList>
            <person name="de Groot N.N."/>
        </authorList>
    </citation>
    <scope>NUCLEOTIDE SEQUENCE [LARGE SCALE GENOMIC DNA]</scope>
    <source>
        <strain evidence="1 2">DSM 43941</strain>
    </source>
</reference>
<dbReference type="SUPFAM" id="SSF160631">
    <property type="entry name" value="SMI1/KNR4-like"/>
    <property type="match status" value="1"/>
</dbReference>
<proteinExistence type="predicted"/>
<dbReference type="STRING" id="113562.SAMN04489716_2951"/>
<name>A0A1H1YQC2_9ACTN</name>
<sequence length="189" mass="21348">MTDKFERLRAVVKPPVPVSGFPEWGELERRVGGALPPDYRLLVDGYGPGVFDDFLHVLQPKSKFPPIRLVSFSGAYRERLSAQIASGRVLPHDPDILLPVARTEDGDVISWVMVPADSPAHWSLTINNSSREEWLEFPGGIVDFLFAVYVEDLRMPFFPDDFPSPERVFSAHPSVEELTDVLRRMNDQS</sequence>
<dbReference type="AlphaFoldDB" id="A0A1H1YQC2"/>
<protein>
    <recommendedName>
        <fullName evidence="3">SMI1-KNR4 cell-wall</fullName>
    </recommendedName>
</protein>